<sequence length="262" mass="30127">MTDPTAAPMSREEFRTALYAIGERQYHDLHPFHQLLHGGGLKKGQIQAWALNRFYYQVSIPRKDLTIMSRMDDPALRRAWLQRVLDHDGLTQAGEPDETKVGGIERWLRLTDGLGLDRDYVKSLEGILPATRFAVDAYVNFVRDHSLLEAVASSLTELFAPSIHRERIAGFERNYAFANDSTLSYFRKRLDEAPRDVEFGLDYVLTNAHTAEQQRRCLRALRFKTELLWAQLDALHHAYVTPNLIPPGAFVPEDMEPTRYSR</sequence>
<dbReference type="KEGG" id="ahu:A6A40_28635"/>
<dbReference type="AlphaFoldDB" id="A0A2R4VX33"/>
<keyword evidence="6" id="KW-1185">Reference proteome</keyword>
<evidence type="ECO:0000313" key="6">
    <source>
        <dbReference type="Proteomes" id="UP000077405"/>
    </source>
</evidence>
<dbReference type="HAMAP" id="MF_00654">
    <property type="entry name" value="PQQ_syn_PqqC"/>
    <property type="match status" value="1"/>
</dbReference>
<protein>
    <recommendedName>
        <fullName evidence="3">Pyrroloquinoline-quinone synthase</fullName>
        <ecNumber evidence="3">1.3.3.11</ecNumber>
    </recommendedName>
    <alternativeName>
        <fullName evidence="3">Coenzyme PQQ synthesis protein C</fullName>
    </alternativeName>
    <alternativeName>
        <fullName evidence="3">Pyrroloquinoline quinone biosynthesis protein C</fullName>
    </alternativeName>
</protein>
<comment type="similarity">
    <text evidence="3">Belongs to the PqqC family.</text>
</comment>
<name>A0A2R4VX33_9PROT</name>
<keyword evidence="5" id="KW-0614">Plasmid</keyword>
<accession>A0A2R4VX33</accession>
<comment type="catalytic activity">
    <reaction evidence="3">
        <text>6-(2-amino-2-carboxyethyl)-7,8-dioxo-1,2,3,4,7,8-hexahydroquinoline-2,4-dicarboxylate + 3 O2 = pyrroloquinoline quinone + 2 H2O2 + 2 H2O + H(+)</text>
        <dbReference type="Rhea" id="RHEA:10692"/>
        <dbReference type="ChEBI" id="CHEBI:15377"/>
        <dbReference type="ChEBI" id="CHEBI:15378"/>
        <dbReference type="ChEBI" id="CHEBI:15379"/>
        <dbReference type="ChEBI" id="CHEBI:16240"/>
        <dbReference type="ChEBI" id="CHEBI:58442"/>
        <dbReference type="ChEBI" id="CHEBI:58778"/>
        <dbReference type="EC" id="1.3.3.11"/>
    </reaction>
</comment>
<dbReference type="Pfam" id="PF03070">
    <property type="entry name" value="TENA_THI-4"/>
    <property type="match status" value="1"/>
</dbReference>
<dbReference type="UniPathway" id="UPA00539"/>
<dbReference type="InterPro" id="IPR011845">
    <property type="entry name" value="PqqC"/>
</dbReference>
<feature type="domain" description="Thiaminase-2/PQQC" evidence="4">
    <location>
        <begin position="20"/>
        <end position="233"/>
    </location>
</feature>
<dbReference type="PANTHER" id="PTHR40279:SF3">
    <property type="entry name" value="4-AMINOBENZOATE SYNTHASE"/>
    <property type="match status" value="1"/>
</dbReference>
<dbReference type="Proteomes" id="UP000077405">
    <property type="component" value="Plasmid pYZ6"/>
</dbReference>
<dbReference type="GO" id="GO:0033732">
    <property type="term" value="F:pyrroloquinoline-quinone synthase activity"/>
    <property type="evidence" value="ECO:0007669"/>
    <property type="project" value="UniProtKB-EC"/>
</dbReference>
<dbReference type="GO" id="GO:0018189">
    <property type="term" value="P:pyrroloquinoline quinone biosynthetic process"/>
    <property type="evidence" value="ECO:0007669"/>
    <property type="project" value="UniProtKB-UniRule"/>
</dbReference>
<keyword evidence="2 3" id="KW-0560">Oxidoreductase</keyword>
<comment type="function">
    <text evidence="3">Ring cyclization and eight-electron oxidation of 3a-(2-amino-2-carboxyethyl)-4,5-dioxo-4,5,6,7,8,9-hexahydroquinoline-7,9-dicarboxylic-acid to PQQ.</text>
</comment>
<proteinExistence type="inferred from homology"/>
<evidence type="ECO:0000259" key="4">
    <source>
        <dbReference type="Pfam" id="PF03070"/>
    </source>
</evidence>
<dbReference type="InterPro" id="IPR004305">
    <property type="entry name" value="Thiaminase-2/PQQC"/>
</dbReference>
<evidence type="ECO:0000256" key="3">
    <source>
        <dbReference type="HAMAP-Rule" id="MF_00654"/>
    </source>
</evidence>
<dbReference type="Gene3D" id="1.20.910.10">
    <property type="entry name" value="Heme oxygenase-like"/>
    <property type="match status" value="1"/>
</dbReference>
<dbReference type="SUPFAM" id="SSF48613">
    <property type="entry name" value="Heme oxygenase-like"/>
    <property type="match status" value="1"/>
</dbReference>
<comment type="pathway">
    <text evidence="3">Cofactor biosynthesis; pyrroloquinoline quinone biosynthesis.</text>
</comment>
<reference evidence="5 6" key="1">
    <citation type="submission" date="2018-04" db="EMBL/GenBank/DDBJ databases">
        <title>Complete genome sequence of the nitrogen-fixing bacterium Azospirillum humicireducens type strain SgZ-5.</title>
        <authorList>
            <person name="Yu Z."/>
        </authorList>
    </citation>
    <scope>NUCLEOTIDE SEQUENCE [LARGE SCALE GENOMIC DNA]</scope>
    <source>
        <strain evidence="5 6">SgZ-5</strain>
        <plasmid evidence="5 6">pYZ6</plasmid>
    </source>
</reference>
<dbReference type="OrthoDB" id="9800756at2"/>
<evidence type="ECO:0000313" key="5">
    <source>
        <dbReference type="EMBL" id="AWB08963.1"/>
    </source>
</evidence>
<geneLocation type="plasmid" evidence="5 6">
    <name>pYZ6</name>
</geneLocation>
<dbReference type="InterPro" id="IPR016084">
    <property type="entry name" value="Haem_Oase-like_multi-hlx"/>
</dbReference>
<dbReference type="NCBIfam" id="TIGR02111">
    <property type="entry name" value="PQQ_syn_pqqC"/>
    <property type="match status" value="1"/>
</dbReference>
<dbReference type="PANTHER" id="PTHR40279">
    <property type="entry name" value="PQQC-LIKE PROTEIN"/>
    <property type="match status" value="1"/>
</dbReference>
<dbReference type="RefSeq" id="WP_108549209.1">
    <property type="nucleotide sequence ID" value="NZ_CP028907.1"/>
</dbReference>
<gene>
    <name evidence="3" type="primary">pqqC</name>
    <name evidence="5" type="ORF">A6A40_28635</name>
</gene>
<organism evidence="5 6">
    <name type="scientific">Azospirillum humicireducens</name>
    <dbReference type="NCBI Taxonomy" id="1226968"/>
    <lineage>
        <taxon>Bacteria</taxon>
        <taxon>Pseudomonadati</taxon>
        <taxon>Pseudomonadota</taxon>
        <taxon>Alphaproteobacteria</taxon>
        <taxon>Rhodospirillales</taxon>
        <taxon>Azospirillaceae</taxon>
        <taxon>Azospirillum</taxon>
    </lineage>
</organism>
<keyword evidence="1 3" id="KW-0884">PQQ biosynthesis</keyword>
<dbReference type="EC" id="1.3.3.11" evidence="3"/>
<evidence type="ECO:0000256" key="1">
    <source>
        <dbReference type="ARBA" id="ARBA00022905"/>
    </source>
</evidence>
<dbReference type="EMBL" id="CP028907">
    <property type="protein sequence ID" value="AWB08963.1"/>
    <property type="molecule type" value="Genomic_DNA"/>
</dbReference>
<evidence type="ECO:0000256" key="2">
    <source>
        <dbReference type="ARBA" id="ARBA00023002"/>
    </source>
</evidence>
<dbReference type="InterPro" id="IPR039068">
    <property type="entry name" value="PqqC-like"/>
</dbReference>